<keyword evidence="8" id="KW-0472">Membrane</keyword>
<reference evidence="10 11" key="1">
    <citation type="submission" date="2019-09" db="EMBL/GenBank/DDBJ databases">
        <authorList>
            <person name="Brejova B."/>
        </authorList>
    </citation>
    <scope>NUCLEOTIDE SEQUENCE [LARGE SCALE GENOMIC DNA]</scope>
</reference>
<dbReference type="RefSeq" id="XP_031850810.1">
    <property type="nucleotide sequence ID" value="XM_031994919.1"/>
</dbReference>
<evidence type="ECO:0000256" key="7">
    <source>
        <dbReference type="ARBA" id="ARBA00023128"/>
    </source>
</evidence>
<dbReference type="GO" id="GO:0006850">
    <property type="term" value="P:pyruvate import into mitochondria"/>
    <property type="evidence" value="ECO:0007669"/>
    <property type="project" value="InterPro"/>
</dbReference>
<evidence type="ECO:0000256" key="1">
    <source>
        <dbReference type="ARBA" id="ARBA00004448"/>
    </source>
</evidence>
<gene>
    <name evidence="10" type="ORF">SAPINGB_P000195</name>
</gene>
<comment type="similarity">
    <text evidence="2 9">Belongs to the mitochondrial pyruvate carrier (MPC) (TC 2.A.105) family.</text>
</comment>
<keyword evidence="3 9" id="KW-0813">Transport</keyword>
<evidence type="ECO:0000256" key="3">
    <source>
        <dbReference type="ARBA" id="ARBA00022448"/>
    </source>
</evidence>
<dbReference type="GeneID" id="43579019"/>
<keyword evidence="7 9" id="KW-0496">Mitochondrion</keyword>
<comment type="function">
    <text evidence="9">Mediates the uptake of pyruvate into mitochondria.</text>
</comment>
<dbReference type="InterPro" id="IPR005336">
    <property type="entry name" value="MPC"/>
</dbReference>
<sequence length="138" mass="15114">MTTGSFFQKAQNFIFSKDFIKCKEFYICSTHFWGPVSNFGIPVAAVLDLKKDPTLISGPMTGSLIIYSLVFMKYATAVTPWNPLLFGCHLVNEAAQLAQGARYANYWYLGGRERAIAAGTVPAEPVTPVAAAPVEKKD</sequence>
<proteinExistence type="inferred from homology"/>
<keyword evidence="6" id="KW-1133">Transmembrane helix</keyword>
<comment type="subcellular location">
    <subcellularLocation>
        <location evidence="1 9">Mitochondrion inner membrane</location>
        <topology evidence="1 9">Multi-pass membrane protein</topology>
    </subcellularLocation>
</comment>
<dbReference type="EMBL" id="CABVLU010000001">
    <property type="protein sequence ID" value="VVT43886.1"/>
    <property type="molecule type" value="Genomic_DNA"/>
</dbReference>
<dbReference type="Pfam" id="PF03650">
    <property type="entry name" value="MPC"/>
    <property type="match status" value="1"/>
</dbReference>
<keyword evidence="11" id="KW-1185">Reference proteome</keyword>
<evidence type="ECO:0000313" key="10">
    <source>
        <dbReference type="EMBL" id="VVT43886.1"/>
    </source>
</evidence>
<protein>
    <recommendedName>
        <fullName evidence="9">Mitochondrial pyruvate carrier</fullName>
    </recommendedName>
</protein>
<keyword evidence="5 9" id="KW-0999">Mitochondrion inner membrane</keyword>
<dbReference type="OrthoDB" id="1697690at2759"/>
<evidence type="ECO:0000256" key="4">
    <source>
        <dbReference type="ARBA" id="ARBA00022692"/>
    </source>
</evidence>
<organism evidence="10 11">
    <name type="scientific">Magnusiomyces paraingens</name>
    <dbReference type="NCBI Taxonomy" id="2606893"/>
    <lineage>
        <taxon>Eukaryota</taxon>
        <taxon>Fungi</taxon>
        <taxon>Dikarya</taxon>
        <taxon>Ascomycota</taxon>
        <taxon>Saccharomycotina</taxon>
        <taxon>Dipodascomycetes</taxon>
        <taxon>Dipodascales</taxon>
        <taxon>Dipodascaceae</taxon>
        <taxon>Magnusiomyces</taxon>
    </lineage>
</organism>
<evidence type="ECO:0000313" key="11">
    <source>
        <dbReference type="Proteomes" id="UP000398389"/>
    </source>
</evidence>
<accession>A0A5E8AY44</accession>
<evidence type="ECO:0000256" key="9">
    <source>
        <dbReference type="RuleBase" id="RU363100"/>
    </source>
</evidence>
<dbReference type="AlphaFoldDB" id="A0A5E8AY44"/>
<evidence type="ECO:0000256" key="8">
    <source>
        <dbReference type="ARBA" id="ARBA00023136"/>
    </source>
</evidence>
<keyword evidence="4" id="KW-0812">Transmembrane</keyword>
<evidence type="ECO:0000256" key="5">
    <source>
        <dbReference type="ARBA" id="ARBA00022792"/>
    </source>
</evidence>
<dbReference type="Proteomes" id="UP000398389">
    <property type="component" value="Unassembled WGS sequence"/>
</dbReference>
<name>A0A5E8AY44_9ASCO</name>
<evidence type="ECO:0000256" key="6">
    <source>
        <dbReference type="ARBA" id="ARBA00022989"/>
    </source>
</evidence>
<evidence type="ECO:0000256" key="2">
    <source>
        <dbReference type="ARBA" id="ARBA00006416"/>
    </source>
</evidence>
<dbReference type="PANTHER" id="PTHR14154">
    <property type="entry name" value="UPF0041 BRAIN PROTEIN 44-RELATED"/>
    <property type="match status" value="1"/>
</dbReference>
<dbReference type="GO" id="GO:0005743">
    <property type="term" value="C:mitochondrial inner membrane"/>
    <property type="evidence" value="ECO:0007669"/>
    <property type="project" value="UniProtKB-SubCell"/>
</dbReference>